<name>A0A396S364_9BACL</name>
<organism evidence="2 3">
    <name type="scientific">Ureibacillus yapensis</name>
    <dbReference type="NCBI Taxonomy" id="2304605"/>
    <lineage>
        <taxon>Bacteria</taxon>
        <taxon>Bacillati</taxon>
        <taxon>Bacillota</taxon>
        <taxon>Bacilli</taxon>
        <taxon>Bacillales</taxon>
        <taxon>Caryophanaceae</taxon>
        <taxon>Ureibacillus</taxon>
    </lineage>
</organism>
<dbReference type="Proteomes" id="UP000265692">
    <property type="component" value="Unassembled WGS sequence"/>
</dbReference>
<dbReference type="Pfam" id="PF10002">
    <property type="entry name" value="DUF2243"/>
    <property type="match status" value="1"/>
</dbReference>
<protein>
    <submittedName>
        <fullName evidence="2">DUF2243 domain-containing protein</fullName>
    </submittedName>
</protein>
<keyword evidence="1" id="KW-1133">Transmembrane helix</keyword>
<dbReference type="OrthoDB" id="5190099at2"/>
<gene>
    <name evidence="2" type="ORF">D1B33_16835</name>
</gene>
<dbReference type="AlphaFoldDB" id="A0A396S364"/>
<keyword evidence="1" id="KW-0472">Membrane</keyword>
<evidence type="ECO:0000313" key="2">
    <source>
        <dbReference type="EMBL" id="RHW32401.1"/>
    </source>
</evidence>
<evidence type="ECO:0000256" key="1">
    <source>
        <dbReference type="SAM" id="Phobius"/>
    </source>
</evidence>
<sequence>MRVNELEINKQDASSNFRSGILFGLGLVAFIDEAVFHQLLHWHHFYDKSTTDIGLVSDGLFHAFSWFATVASLFMLADIRKRKVWDRKRWIGAMMLGGGTFQLYDGIIQHKLMKLHQIRYNVEIIYYDIVWNVLAAFMILNGLNLLRKSKSAQKSKVGEA</sequence>
<reference evidence="2 3" key="1">
    <citation type="submission" date="2018-08" db="EMBL/GenBank/DDBJ databases">
        <title>Lysinibacillus sp. YLB-03 draft genome sequence.</title>
        <authorList>
            <person name="Yu L."/>
        </authorList>
    </citation>
    <scope>NUCLEOTIDE SEQUENCE [LARGE SCALE GENOMIC DNA]</scope>
    <source>
        <strain evidence="2 3">YLB-03</strain>
    </source>
</reference>
<feature type="transmembrane region" description="Helical" evidence="1">
    <location>
        <begin position="89"/>
        <end position="104"/>
    </location>
</feature>
<dbReference type="InterPro" id="IPR018719">
    <property type="entry name" value="DUF2243_membrane"/>
</dbReference>
<accession>A0A396S364</accession>
<feature type="transmembrane region" description="Helical" evidence="1">
    <location>
        <begin position="60"/>
        <end position="77"/>
    </location>
</feature>
<keyword evidence="1" id="KW-0812">Transmembrane</keyword>
<feature type="transmembrane region" description="Helical" evidence="1">
    <location>
        <begin position="21"/>
        <end position="40"/>
    </location>
</feature>
<comment type="caution">
    <text evidence="2">The sequence shown here is derived from an EMBL/GenBank/DDBJ whole genome shotgun (WGS) entry which is preliminary data.</text>
</comment>
<keyword evidence="3" id="KW-1185">Reference proteome</keyword>
<proteinExistence type="predicted"/>
<dbReference type="EMBL" id="QWEI01000013">
    <property type="protein sequence ID" value="RHW32401.1"/>
    <property type="molecule type" value="Genomic_DNA"/>
</dbReference>
<evidence type="ECO:0000313" key="3">
    <source>
        <dbReference type="Proteomes" id="UP000265692"/>
    </source>
</evidence>
<feature type="transmembrane region" description="Helical" evidence="1">
    <location>
        <begin position="124"/>
        <end position="146"/>
    </location>
</feature>